<feature type="region of interest" description="Disordered" evidence="2">
    <location>
        <begin position="231"/>
        <end position="267"/>
    </location>
</feature>
<keyword evidence="3" id="KW-0472">Membrane</keyword>
<evidence type="ECO:0000259" key="4">
    <source>
        <dbReference type="PROSITE" id="PS50174"/>
    </source>
</evidence>
<feature type="coiled-coil region" evidence="1">
    <location>
        <begin position="338"/>
        <end position="386"/>
    </location>
</feature>
<name>A0A2Z7CD07_9LAMI</name>
<evidence type="ECO:0000313" key="5">
    <source>
        <dbReference type="EMBL" id="KZV42560.1"/>
    </source>
</evidence>
<organism evidence="5 6">
    <name type="scientific">Dorcoceras hygrometricum</name>
    <dbReference type="NCBI Taxonomy" id="472368"/>
    <lineage>
        <taxon>Eukaryota</taxon>
        <taxon>Viridiplantae</taxon>
        <taxon>Streptophyta</taxon>
        <taxon>Embryophyta</taxon>
        <taxon>Tracheophyta</taxon>
        <taxon>Spermatophyta</taxon>
        <taxon>Magnoliopsida</taxon>
        <taxon>eudicotyledons</taxon>
        <taxon>Gunneridae</taxon>
        <taxon>Pentapetalae</taxon>
        <taxon>asterids</taxon>
        <taxon>lamiids</taxon>
        <taxon>Lamiales</taxon>
        <taxon>Gesneriaceae</taxon>
        <taxon>Didymocarpoideae</taxon>
        <taxon>Trichosporeae</taxon>
        <taxon>Loxocarpinae</taxon>
        <taxon>Dorcoceras</taxon>
    </lineage>
</organism>
<sequence>MDEYQEMERFGTDNDCDDGQWIGGEFMGSADKNELELRMISSTVYLLLVIVILIMRSLVQRDIGNPNPLIIQSQSTLFQPALSCPIGKLIKIPRKTRKQMTKMIPDLWVWVLDLVPPLPKIATMSLDMLKLKGEEDDFLPTGFGKKIWEGAKLRREREKEKAVLVKKSSQAVRRESDPSDVGSFEKHTKGIGMKLLEKMGYKGGGLGKNEQGILAPIQAKLRPKNMGMGFNDYNEASRPAMPQSDEKPLAQLSQPPEGRPKEKLWTKRAPQKKEVYITAEELLARKQAQGLEVFQKVFDMRGPQVRVLTNLENINEEEKARENDVPIPELQHNIRLIVDLAELDVQKLDRDLRNERETVVALQKEKEKLQKEAYGLRKQLDNMEEIVNVLDRISDQSSAGLLTLQSLATSFMDLQTRFSDDYTLCNLSCIACLYALPLFIRRFQG</sequence>
<evidence type="ECO:0000256" key="1">
    <source>
        <dbReference type="SAM" id="Coils"/>
    </source>
</evidence>
<feature type="compositionally biased region" description="Basic and acidic residues" evidence="2">
    <location>
        <begin position="258"/>
        <end position="267"/>
    </location>
</feature>
<feature type="compositionally biased region" description="Basic and acidic residues" evidence="2">
    <location>
        <begin position="172"/>
        <end position="186"/>
    </location>
</feature>
<evidence type="ECO:0000256" key="3">
    <source>
        <dbReference type="SAM" id="Phobius"/>
    </source>
</evidence>
<dbReference type="Proteomes" id="UP000250235">
    <property type="component" value="Unassembled WGS sequence"/>
</dbReference>
<dbReference type="GO" id="GO:0003676">
    <property type="term" value="F:nucleic acid binding"/>
    <property type="evidence" value="ECO:0007669"/>
    <property type="project" value="InterPro"/>
</dbReference>
<evidence type="ECO:0000256" key="2">
    <source>
        <dbReference type="SAM" id="MobiDB-lite"/>
    </source>
</evidence>
<dbReference type="GO" id="GO:0000390">
    <property type="term" value="P:spliceosomal complex disassembly"/>
    <property type="evidence" value="ECO:0007669"/>
    <property type="project" value="InterPro"/>
</dbReference>
<dbReference type="InterPro" id="IPR000467">
    <property type="entry name" value="G_patch_dom"/>
</dbReference>
<dbReference type="EMBL" id="KQ999001">
    <property type="protein sequence ID" value="KZV42560.1"/>
    <property type="molecule type" value="Genomic_DNA"/>
</dbReference>
<gene>
    <name evidence="5" type="ORF">F511_19914</name>
</gene>
<dbReference type="SMART" id="SM00443">
    <property type="entry name" value="G_patch"/>
    <property type="match status" value="1"/>
</dbReference>
<feature type="region of interest" description="Disordered" evidence="2">
    <location>
        <begin position="167"/>
        <end position="186"/>
    </location>
</feature>
<dbReference type="Pfam" id="PF01585">
    <property type="entry name" value="G-patch"/>
    <property type="match status" value="1"/>
</dbReference>
<keyword evidence="3" id="KW-1133">Transmembrane helix</keyword>
<dbReference type="InterPro" id="IPR045211">
    <property type="entry name" value="TFP11/STIP/Ntr1"/>
</dbReference>
<dbReference type="PROSITE" id="PS50174">
    <property type="entry name" value="G_PATCH"/>
    <property type="match status" value="1"/>
</dbReference>
<keyword evidence="6" id="KW-1185">Reference proteome</keyword>
<evidence type="ECO:0000313" key="6">
    <source>
        <dbReference type="Proteomes" id="UP000250235"/>
    </source>
</evidence>
<dbReference type="PANTHER" id="PTHR23329">
    <property type="entry name" value="TUFTELIN-INTERACTING PROTEIN 11-RELATED"/>
    <property type="match status" value="1"/>
</dbReference>
<protein>
    <submittedName>
        <fullName evidence="5">Septin and tuftelin-interacting protein 11</fullName>
    </submittedName>
</protein>
<feature type="domain" description="G-patch" evidence="4">
    <location>
        <begin position="188"/>
        <end position="233"/>
    </location>
</feature>
<keyword evidence="3" id="KW-0812">Transmembrane</keyword>
<proteinExistence type="predicted"/>
<feature type="transmembrane region" description="Helical" evidence="3">
    <location>
        <begin position="39"/>
        <end position="59"/>
    </location>
</feature>
<keyword evidence="1" id="KW-0175">Coiled coil</keyword>
<dbReference type="GO" id="GO:0071008">
    <property type="term" value="C:U2-type post-mRNA release spliceosomal complex"/>
    <property type="evidence" value="ECO:0007669"/>
    <property type="project" value="TreeGrafter"/>
</dbReference>
<accession>A0A2Z7CD07</accession>
<reference evidence="5 6" key="1">
    <citation type="journal article" date="2015" name="Proc. Natl. Acad. Sci. U.S.A.">
        <title>The resurrection genome of Boea hygrometrica: A blueprint for survival of dehydration.</title>
        <authorList>
            <person name="Xiao L."/>
            <person name="Yang G."/>
            <person name="Zhang L."/>
            <person name="Yang X."/>
            <person name="Zhao S."/>
            <person name="Ji Z."/>
            <person name="Zhou Q."/>
            <person name="Hu M."/>
            <person name="Wang Y."/>
            <person name="Chen M."/>
            <person name="Xu Y."/>
            <person name="Jin H."/>
            <person name="Xiao X."/>
            <person name="Hu G."/>
            <person name="Bao F."/>
            <person name="Hu Y."/>
            <person name="Wan P."/>
            <person name="Li L."/>
            <person name="Deng X."/>
            <person name="Kuang T."/>
            <person name="Xiang C."/>
            <person name="Zhu J.K."/>
            <person name="Oliver M.J."/>
            <person name="He Y."/>
        </authorList>
    </citation>
    <scope>NUCLEOTIDE SEQUENCE [LARGE SCALE GENOMIC DNA]</scope>
    <source>
        <strain evidence="6">cv. XS01</strain>
    </source>
</reference>
<dbReference type="AlphaFoldDB" id="A0A2Z7CD07"/>
<dbReference type="OrthoDB" id="1729282at2759"/>
<dbReference type="PANTHER" id="PTHR23329:SF1">
    <property type="entry name" value="TUFTELIN-INTERACTING PROTEIN 11"/>
    <property type="match status" value="1"/>
</dbReference>